<evidence type="ECO:0000313" key="2">
    <source>
        <dbReference type="EMBL" id="NIH55967.1"/>
    </source>
</evidence>
<keyword evidence="3" id="KW-1185">Reference proteome</keyword>
<feature type="transmembrane region" description="Helical" evidence="1">
    <location>
        <begin position="7"/>
        <end position="26"/>
    </location>
</feature>
<proteinExistence type="predicted"/>
<accession>A0ABX0SC59</accession>
<gene>
    <name evidence="2" type="ORF">FB473_000612</name>
</gene>
<keyword evidence="1" id="KW-1133">Transmembrane helix</keyword>
<comment type="caution">
    <text evidence="2">The sequence shown here is derived from an EMBL/GenBank/DDBJ whole genome shotgun (WGS) entry which is preliminary data.</text>
</comment>
<dbReference type="EMBL" id="JAAMOZ010000001">
    <property type="protein sequence ID" value="NIH55967.1"/>
    <property type="molecule type" value="Genomic_DNA"/>
</dbReference>
<name>A0ABX0SC59_9ACTN</name>
<dbReference type="RefSeq" id="WP_167164728.1">
    <property type="nucleotide sequence ID" value="NZ_BAAAOO010000002.1"/>
</dbReference>
<reference evidence="2 3" key="1">
    <citation type="submission" date="2020-02" db="EMBL/GenBank/DDBJ databases">
        <title>Sequencing the genomes of 1000 actinobacteria strains.</title>
        <authorList>
            <person name="Klenk H.-P."/>
        </authorList>
    </citation>
    <scope>NUCLEOTIDE SEQUENCE [LARGE SCALE GENOMIC DNA]</scope>
    <source>
        <strain evidence="2 3">DSM 19609</strain>
    </source>
</reference>
<keyword evidence="1" id="KW-0812">Transmembrane</keyword>
<sequence>MKEIIKYVLGIAIVILVFRVGAAILGGLSGNLLGIVAVAVLAWLVIRSARVRHR</sequence>
<protein>
    <submittedName>
        <fullName evidence="2">Uncharacterized protein</fullName>
    </submittedName>
</protein>
<evidence type="ECO:0000256" key="1">
    <source>
        <dbReference type="SAM" id="Phobius"/>
    </source>
</evidence>
<organism evidence="2 3">
    <name type="scientific">Brooklawnia cerclae</name>
    <dbReference type="NCBI Taxonomy" id="349934"/>
    <lineage>
        <taxon>Bacteria</taxon>
        <taxon>Bacillati</taxon>
        <taxon>Actinomycetota</taxon>
        <taxon>Actinomycetes</taxon>
        <taxon>Propionibacteriales</taxon>
        <taxon>Propionibacteriaceae</taxon>
        <taxon>Brooklawnia</taxon>
    </lineage>
</organism>
<evidence type="ECO:0000313" key="3">
    <source>
        <dbReference type="Proteomes" id="UP000749311"/>
    </source>
</evidence>
<keyword evidence="1" id="KW-0472">Membrane</keyword>
<feature type="transmembrane region" description="Helical" evidence="1">
    <location>
        <begin position="32"/>
        <end position="49"/>
    </location>
</feature>
<dbReference type="Proteomes" id="UP000749311">
    <property type="component" value="Unassembled WGS sequence"/>
</dbReference>